<dbReference type="Proteomes" id="UP001220324">
    <property type="component" value="Unassembled WGS sequence"/>
</dbReference>
<comment type="catalytic activity">
    <reaction evidence="3">
        <text>3-dehydroquinate = 3-dehydroshikimate + H2O</text>
        <dbReference type="Rhea" id="RHEA:21096"/>
        <dbReference type="ChEBI" id="CHEBI:15377"/>
        <dbReference type="ChEBI" id="CHEBI:16630"/>
        <dbReference type="ChEBI" id="CHEBI:32364"/>
        <dbReference type="EC" id="4.2.1.10"/>
    </reaction>
</comment>
<evidence type="ECO:0000256" key="6">
    <source>
        <dbReference type="PIRSR" id="PIRSR001399-3"/>
    </source>
</evidence>
<dbReference type="AlphaFoldDB" id="A0AAD6D059"/>
<feature type="active site" description="Proton donor" evidence="3 4">
    <location>
        <position position="101"/>
    </location>
</feature>
<dbReference type="HAMAP" id="MF_00169">
    <property type="entry name" value="AroQ"/>
    <property type="match status" value="1"/>
</dbReference>
<dbReference type="NCBIfam" id="NF003806">
    <property type="entry name" value="PRK05395.1-3"/>
    <property type="match status" value="1"/>
</dbReference>
<comment type="pathway">
    <text evidence="3">Aromatic compound metabolism; 3,4-dihydroxybenzoate biosynthesis; 3,4-dihydroxybenzoate from 3-dehydroquinate: step 1/2.</text>
</comment>
<dbReference type="CDD" id="cd00466">
    <property type="entry name" value="DHQase_II"/>
    <property type="match status" value="1"/>
</dbReference>
<evidence type="ECO:0000256" key="2">
    <source>
        <dbReference type="ARBA" id="ARBA00023239"/>
    </source>
</evidence>
<comment type="similarity">
    <text evidence="3">Belongs to the type-II 3-dehydroquinase family.</text>
</comment>
<protein>
    <recommendedName>
        <fullName evidence="3">Catabolic 3-dehydroquinase</fullName>
        <shortName evidence="3">cDHQase</shortName>
        <ecNumber evidence="3">4.2.1.10</ecNumber>
    </recommendedName>
    <alternativeName>
        <fullName evidence="3">3-dehydroquinate dehydratase</fullName>
    </alternativeName>
</protein>
<dbReference type="InterPro" id="IPR001874">
    <property type="entry name" value="DHquinase_II"/>
</dbReference>
<evidence type="ECO:0000256" key="1">
    <source>
        <dbReference type="ARBA" id="ARBA00022911"/>
    </source>
</evidence>
<gene>
    <name evidence="3" type="primary">qutE</name>
    <name evidence="7" type="ORF">N7494_004173</name>
</gene>
<dbReference type="GO" id="GO:0046279">
    <property type="term" value="P:3,4-dihydroxybenzoate biosynthetic process"/>
    <property type="evidence" value="ECO:0007669"/>
    <property type="project" value="UniProtKB-UniRule"/>
</dbReference>
<proteinExistence type="inferred from homology"/>
<sequence length="152" mass="16425">MVKSILLINGPNLNLLGTREPHIYGSTTLPDVEASAKAQATNLGCTLETFQSNHEGAIVDRIQEARGKVDGIIINPGAYTHTSVAIRDALLGVAIPFIELHVSNVHAREPFRHHSYFSDKAAAIIVGLGVYGYKVAVEHIAVNFKELEKASL</sequence>
<keyword evidence="8" id="KW-1185">Reference proteome</keyword>
<feature type="binding site" evidence="3 5">
    <location>
        <begin position="102"/>
        <end position="103"/>
    </location>
    <ligand>
        <name>substrate</name>
    </ligand>
</feature>
<comment type="caution">
    <text evidence="7">The sequence shown here is derived from an EMBL/GenBank/DDBJ whole genome shotgun (WGS) entry which is preliminary data.</text>
</comment>
<dbReference type="Gene3D" id="3.40.50.9100">
    <property type="entry name" value="Dehydroquinase, class II"/>
    <property type="match status" value="1"/>
</dbReference>
<comment type="function">
    <text evidence="3">Is involved in the catabolism of quinate. Allows the utilization of quinate as carbon source via the beta-ketoadipate pathway.</text>
</comment>
<evidence type="ECO:0000313" key="8">
    <source>
        <dbReference type="Proteomes" id="UP001220324"/>
    </source>
</evidence>
<evidence type="ECO:0000313" key="7">
    <source>
        <dbReference type="EMBL" id="KAJ5546588.1"/>
    </source>
</evidence>
<dbReference type="Pfam" id="PF01220">
    <property type="entry name" value="DHquinase_II"/>
    <property type="match status" value="1"/>
</dbReference>
<feature type="binding site" evidence="3 5">
    <location>
        <position position="88"/>
    </location>
    <ligand>
        <name>substrate</name>
    </ligand>
</feature>
<feature type="binding site" evidence="3 5">
    <location>
        <position position="112"/>
    </location>
    <ligand>
        <name>substrate</name>
    </ligand>
</feature>
<comment type="subunit">
    <text evidence="3">Homododecamer. Adopts a ring-like structure, composed of an arrangement of two hexameric rings stacked on top of one another.</text>
</comment>
<reference evidence="7 8" key="1">
    <citation type="journal article" date="2023" name="IMA Fungus">
        <title>Comparative genomic study of the Penicillium genus elucidates a diverse pangenome and 15 lateral gene transfer events.</title>
        <authorList>
            <person name="Petersen C."/>
            <person name="Sorensen T."/>
            <person name="Nielsen M.R."/>
            <person name="Sondergaard T.E."/>
            <person name="Sorensen J.L."/>
            <person name="Fitzpatrick D.A."/>
            <person name="Frisvad J.C."/>
            <person name="Nielsen K.L."/>
        </authorList>
    </citation>
    <scope>NUCLEOTIDE SEQUENCE [LARGE SCALE GENOMIC DNA]</scope>
    <source>
        <strain evidence="7 8">IBT 35679</strain>
    </source>
</reference>
<dbReference type="PANTHER" id="PTHR21272:SF5">
    <property type="entry name" value="CATABOLIC 3-DEHYDROQUINASE"/>
    <property type="match status" value="1"/>
</dbReference>
<evidence type="ECO:0000256" key="3">
    <source>
        <dbReference type="HAMAP-Rule" id="MF_03136"/>
    </source>
</evidence>
<dbReference type="PROSITE" id="PS01029">
    <property type="entry name" value="DEHYDROQUINASE_II"/>
    <property type="match status" value="1"/>
</dbReference>
<evidence type="ECO:0000256" key="5">
    <source>
        <dbReference type="PIRSR" id="PIRSR001399-2"/>
    </source>
</evidence>
<keyword evidence="2 3" id="KW-0456">Lyase</keyword>
<dbReference type="PIRSF" id="PIRSF001399">
    <property type="entry name" value="DHquinase_II"/>
    <property type="match status" value="1"/>
</dbReference>
<dbReference type="GO" id="GO:0019631">
    <property type="term" value="P:quinate catabolic process"/>
    <property type="evidence" value="ECO:0007669"/>
    <property type="project" value="TreeGrafter"/>
</dbReference>
<dbReference type="EMBL" id="JAQIZZ010000003">
    <property type="protein sequence ID" value="KAJ5546588.1"/>
    <property type="molecule type" value="Genomic_DNA"/>
</dbReference>
<dbReference type="GO" id="GO:0003855">
    <property type="term" value="F:3-dehydroquinate dehydratase activity"/>
    <property type="evidence" value="ECO:0007669"/>
    <property type="project" value="UniProtKB-UniRule"/>
</dbReference>
<feature type="binding site" evidence="3 5">
    <location>
        <position position="81"/>
    </location>
    <ligand>
        <name>substrate</name>
    </ligand>
</feature>
<dbReference type="NCBIfam" id="TIGR01088">
    <property type="entry name" value="aroQ"/>
    <property type="match status" value="1"/>
</dbReference>
<evidence type="ECO:0000256" key="4">
    <source>
        <dbReference type="PIRSR" id="PIRSR001399-1"/>
    </source>
</evidence>
<dbReference type="NCBIfam" id="NF003807">
    <property type="entry name" value="PRK05395.1-4"/>
    <property type="match status" value="1"/>
</dbReference>
<feature type="site" description="Transition state stabilizer" evidence="3 6">
    <location>
        <position position="19"/>
    </location>
</feature>
<dbReference type="NCBIfam" id="NF003804">
    <property type="entry name" value="PRK05395.1-1"/>
    <property type="match status" value="1"/>
</dbReference>
<dbReference type="PANTHER" id="PTHR21272">
    <property type="entry name" value="CATABOLIC 3-DEHYDROQUINASE"/>
    <property type="match status" value="1"/>
</dbReference>
<dbReference type="NCBIfam" id="NF003805">
    <property type="entry name" value="PRK05395.1-2"/>
    <property type="match status" value="1"/>
</dbReference>
<organism evidence="7 8">
    <name type="scientific">Penicillium frequentans</name>
    <dbReference type="NCBI Taxonomy" id="3151616"/>
    <lineage>
        <taxon>Eukaryota</taxon>
        <taxon>Fungi</taxon>
        <taxon>Dikarya</taxon>
        <taxon>Ascomycota</taxon>
        <taxon>Pezizomycotina</taxon>
        <taxon>Eurotiomycetes</taxon>
        <taxon>Eurotiomycetidae</taxon>
        <taxon>Eurotiales</taxon>
        <taxon>Aspergillaceae</taxon>
        <taxon>Penicillium</taxon>
    </lineage>
</organism>
<keyword evidence="1 3" id="KW-0672">Quinate metabolism</keyword>
<dbReference type="EC" id="4.2.1.10" evidence="3"/>
<dbReference type="SUPFAM" id="SSF52304">
    <property type="entry name" value="Type II 3-dehydroquinate dehydratase"/>
    <property type="match status" value="1"/>
</dbReference>
<name>A0AAD6D059_9EURO</name>
<feature type="active site" description="Proton acceptor" evidence="3 4">
    <location>
        <position position="24"/>
    </location>
</feature>
<accession>A0AAD6D059</accession>
<dbReference type="InterPro" id="IPR036441">
    <property type="entry name" value="DHquinase_II_sf"/>
</dbReference>
<dbReference type="InterPro" id="IPR018509">
    <property type="entry name" value="DHquinase_II_CS"/>
</dbReference>
<feature type="binding site" evidence="3 5">
    <location>
        <position position="75"/>
    </location>
    <ligand>
        <name>substrate</name>
    </ligand>
</feature>